<accession>A0A9P6UXB7</accession>
<protein>
    <recommendedName>
        <fullName evidence="2">TOG domain-containing protein</fullName>
    </recommendedName>
</protein>
<dbReference type="InterPro" id="IPR052607">
    <property type="entry name" value="CEP104-like"/>
</dbReference>
<reference evidence="3" key="1">
    <citation type="journal article" date="2020" name="Fungal Divers.">
        <title>Resolving the Mortierellaceae phylogeny through synthesis of multi-gene phylogenetics and phylogenomics.</title>
        <authorList>
            <person name="Vandepol N."/>
            <person name="Liber J."/>
            <person name="Desiro A."/>
            <person name="Na H."/>
            <person name="Kennedy M."/>
            <person name="Barry K."/>
            <person name="Grigoriev I.V."/>
            <person name="Miller A.N."/>
            <person name="O'Donnell K."/>
            <person name="Stajich J.E."/>
            <person name="Bonito G."/>
        </authorList>
    </citation>
    <scope>NUCLEOTIDE SEQUENCE</scope>
    <source>
        <strain evidence="3">REB-010B</strain>
    </source>
</reference>
<dbReference type="GO" id="GO:0005929">
    <property type="term" value="C:cilium"/>
    <property type="evidence" value="ECO:0007669"/>
    <property type="project" value="TreeGrafter"/>
</dbReference>
<dbReference type="PANTHER" id="PTHR13371:SF0">
    <property type="entry name" value="CENTROSOMAL PROTEIN OF 104 KDA"/>
    <property type="match status" value="1"/>
</dbReference>
<feature type="compositionally biased region" description="Polar residues" evidence="1">
    <location>
        <begin position="526"/>
        <end position="537"/>
    </location>
</feature>
<feature type="compositionally biased region" description="Polar residues" evidence="1">
    <location>
        <begin position="982"/>
        <end position="992"/>
    </location>
</feature>
<feature type="compositionally biased region" description="Polar residues" evidence="1">
    <location>
        <begin position="1389"/>
        <end position="1407"/>
    </location>
</feature>
<name>A0A9P6UXB7_9FUNG</name>
<dbReference type="InterPro" id="IPR034085">
    <property type="entry name" value="TOG"/>
</dbReference>
<feature type="compositionally biased region" description="Polar residues" evidence="1">
    <location>
        <begin position="1209"/>
        <end position="1236"/>
    </location>
</feature>
<feature type="region of interest" description="Disordered" evidence="1">
    <location>
        <begin position="1312"/>
        <end position="1331"/>
    </location>
</feature>
<dbReference type="InterPro" id="IPR048738">
    <property type="entry name" value="CEP104_Znf"/>
</dbReference>
<comment type="caution">
    <text evidence="3">The sequence shown here is derived from an EMBL/GenBank/DDBJ whole genome shotgun (WGS) entry which is preliminary data.</text>
</comment>
<feature type="domain" description="TOG" evidence="2">
    <location>
        <begin position="628"/>
        <end position="891"/>
    </location>
</feature>
<feature type="region of interest" description="Disordered" evidence="1">
    <location>
        <begin position="949"/>
        <end position="1080"/>
    </location>
</feature>
<sequence>MRPPAVYDAAQAQASKRSPTSLRLRPRRRSLIGRSRAVPFLAGSLGSLRRRSEDGADDQLIVSLRDRHAADSQTGTPLQSNAQALQEYLMVLTPQRLPYEIQMASGWDKGYPPEELVGLMQKSSGKGWHTPRFCGYPQDLVLRFSCGHSRIRKIQILSHQYKIASRLDFWMGSRKGMLSIPAHDLVPGSSAAEYRDTDHDDNKNDDLYPDEDDGLDLIPRMEPQKSLPVLQFQKLGSISFDSNSASNYSGRELKSINVDVEGEYLRVVIRQCHVNPLNIYHQVAILALNVLGEPLEDELHGESERVDFDDYEVVNGPGQGLSESSLAHSLAHSLISPVDTPDVPNISDAVRSLSIAENKDQSVSYLDQDVQKLVSGFVKAKLDAVKVEDFASAKMYKSGYENMIKFADEIQELDIEKHRAAENDDFDLAQELKAKVIDIKSRMHSQLSLDGFYISTSEECTLVSLTPLDAIEEEDIEGRSLTLSKSYSSGNMLSLMDSRNTSGSMTEANGKRSPVNRRSIPAPSSLVRSASTTSDNSSDPDKVKRSSYVGRIPAPLASRPHSSSVSRTTDTRYLGLQSRLRSASTPKTIPRVPHSASTMSNIVHQRSIDPSSHSTMGRGDTSSASLAELTEQEQISFEVSLQVFPSKIVSFLLSRELNLRLYAIEHVKEYLENESVADDIDQQTDSTLITSAVLQVISIALTDTREKVVTLTLTMLDQVVKFCLQNEIPSSAILRSLEPIFTLLLIKASDLNARVAQGSIDRIVMLCNCFRAPPHAILPLVFKPARNTVLYRQSQSRVEVVARLVDEFGVFDHVEGKGTAGGLDFENITEFAVPYLSHTNGEVRVAARKLIIDVCKFLNKTRVEQFLPGVKPLIIESIQKELVPRKAKAVPMLSSPTPPRPLSSSSMTAGQSPPSVKSPMSPSGSIKRRQVPATIGVDLHMDSLKSLLVEPDSPGLNRSGRPNPRQRSDIAIAHQARVKQPLRSSIKATQAMYSGVSRSMIKRQSALSPDEENDSTASDEIKPTIPRGPAIAPKTAVRPLQPKSKSSSPLSSKSSRQDLTSAQTATIDGQRGRGGEDPGLLDELRSAKDRFCVFCDERSSAFTDEGLVVHYWNDCAMLANCSYCKIIIEVPTLADHMLKECAKRKFVKQCDNCREIMAADSYLAHIATGCFAVPDTTVRCPLCHLILESNDEAEWKQHLLLGPGCPMNKKSSAQSMGQRKSRSSLGSRSAGNSVTNLLPPVNTSSSTATSITAATAGSVGATAASLRGNINVATASSSMIPTGSPTSPLSSSSSSSMRIDSSSGRHRSALFSATVSPASSTTSSVIDKSGILPPGAVASLASLAGTSPHVGGQRTHPATAASPTQGEYSNYQLLNSVHPLDPSPIMLTHSPSPCNVNTLQQQQQAGSPGNGSRIPKLGGLRSSSSNTRT</sequence>
<feature type="compositionally biased region" description="Low complexity" evidence="1">
    <location>
        <begin position="902"/>
        <end position="925"/>
    </location>
</feature>
<evidence type="ECO:0000313" key="4">
    <source>
        <dbReference type="Proteomes" id="UP000738325"/>
    </source>
</evidence>
<dbReference type="EMBL" id="JAAAIP010000187">
    <property type="protein sequence ID" value="KAG0323485.1"/>
    <property type="molecule type" value="Genomic_DNA"/>
</dbReference>
<organism evidence="3 4">
    <name type="scientific">Dissophora globulifera</name>
    <dbReference type="NCBI Taxonomy" id="979702"/>
    <lineage>
        <taxon>Eukaryota</taxon>
        <taxon>Fungi</taxon>
        <taxon>Fungi incertae sedis</taxon>
        <taxon>Mucoromycota</taxon>
        <taxon>Mortierellomycotina</taxon>
        <taxon>Mortierellomycetes</taxon>
        <taxon>Mortierellales</taxon>
        <taxon>Mortierellaceae</taxon>
        <taxon>Dissophora</taxon>
    </lineage>
</organism>
<feature type="compositionally biased region" description="Basic and acidic residues" evidence="1">
    <location>
        <begin position="193"/>
        <end position="206"/>
    </location>
</feature>
<proteinExistence type="predicted"/>
<feature type="region of interest" description="Disordered" evidence="1">
    <location>
        <begin position="886"/>
        <end position="927"/>
    </location>
</feature>
<feature type="region of interest" description="Disordered" evidence="1">
    <location>
        <begin position="1276"/>
        <end position="1305"/>
    </location>
</feature>
<dbReference type="Pfam" id="PF21040">
    <property type="entry name" value="CEP104-like_TOG"/>
    <property type="match status" value="1"/>
</dbReference>
<feature type="compositionally biased region" description="Basic and acidic residues" evidence="1">
    <location>
        <begin position="1070"/>
        <end position="1080"/>
    </location>
</feature>
<feature type="region of interest" description="Disordered" evidence="1">
    <location>
        <begin position="494"/>
        <end position="570"/>
    </location>
</feature>
<feature type="compositionally biased region" description="Low complexity" evidence="1">
    <location>
        <begin position="1038"/>
        <end position="1054"/>
    </location>
</feature>
<dbReference type="Pfam" id="PF21038">
    <property type="entry name" value="CEP104_N"/>
    <property type="match status" value="2"/>
</dbReference>
<feature type="compositionally biased region" description="Polar residues" evidence="1">
    <location>
        <begin position="1058"/>
        <end position="1067"/>
    </location>
</feature>
<dbReference type="InterPro" id="IPR016024">
    <property type="entry name" value="ARM-type_fold"/>
</dbReference>
<gene>
    <name evidence="3" type="ORF">BGZ99_002742</name>
</gene>
<dbReference type="SUPFAM" id="SSF48371">
    <property type="entry name" value="ARM repeat"/>
    <property type="match status" value="1"/>
</dbReference>
<dbReference type="OrthoDB" id="66599at2759"/>
<feature type="region of interest" description="Disordered" evidence="1">
    <location>
        <begin position="189"/>
        <end position="214"/>
    </location>
</feature>
<feature type="region of interest" description="Disordered" evidence="1">
    <location>
        <begin position="1"/>
        <end position="22"/>
    </location>
</feature>
<keyword evidence="4" id="KW-1185">Reference proteome</keyword>
<feature type="region of interest" description="Disordered" evidence="1">
    <location>
        <begin position="1382"/>
        <end position="1429"/>
    </location>
</feature>
<evidence type="ECO:0000313" key="3">
    <source>
        <dbReference type="EMBL" id="KAG0323485.1"/>
    </source>
</evidence>
<dbReference type="Proteomes" id="UP000738325">
    <property type="component" value="Unassembled WGS sequence"/>
</dbReference>
<dbReference type="InterPro" id="IPR011989">
    <property type="entry name" value="ARM-like"/>
</dbReference>
<dbReference type="InterPro" id="IPR048739">
    <property type="entry name" value="CEP104_N"/>
</dbReference>
<evidence type="ECO:0000256" key="1">
    <source>
        <dbReference type="SAM" id="MobiDB-lite"/>
    </source>
</evidence>
<evidence type="ECO:0000259" key="2">
    <source>
        <dbReference type="SMART" id="SM01349"/>
    </source>
</evidence>
<feature type="compositionally biased region" description="Low complexity" evidence="1">
    <location>
        <begin position="1284"/>
        <end position="1302"/>
    </location>
</feature>
<feature type="compositionally biased region" description="Polar residues" evidence="1">
    <location>
        <begin position="494"/>
        <end position="507"/>
    </location>
</feature>
<dbReference type="Gene3D" id="1.25.10.10">
    <property type="entry name" value="Leucine-rich Repeat Variant"/>
    <property type="match status" value="1"/>
</dbReference>
<feature type="compositionally biased region" description="Low complexity" evidence="1">
    <location>
        <begin position="1312"/>
        <end position="1325"/>
    </location>
</feature>
<dbReference type="SMART" id="SM01349">
    <property type="entry name" value="TOG"/>
    <property type="match status" value="1"/>
</dbReference>
<dbReference type="Pfam" id="PF21039">
    <property type="entry name" value="CEP104_ZnF"/>
    <property type="match status" value="1"/>
</dbReference>
<dbReference type="PANTHER" id="PTHR13371">
    <property type="entry name" value="GLYCINE-, GLUTAMATE-, THIENYLCYCLOHEXYLPIPERIDINE-BINDING PROTEIN"/>
    <property type="match status" value="1"/>
</dbReference>
<feature type="region of interest" description="Disordered" evidence="1">
    <location>
        <begin position="1208"/>
        <end position="1245"/>
    </location>
</feature>